<comment type="caution">
    <text evidence="8">The sequence shown here is derived from an EMBL/GenBank/DDBJ whole genome shotgun (WGS) entry which is preliminary data.</text>
</comment>
<proteinExistence type="predicted"/>
<evidence type="ECO:0000256" key="3">
    <source>
        <dbReference type="ARBA" id="ARBA00022803"/>
    </source>
</evidence>
<protein>
    <submittedName>
        <fullName evidence="8">F-box/kelch-repeat protein</fullName>
    </submittedName>
</protein>
<dbReference type="GO" id="GO:0003676">
    <property type="term" value="F:nucleic acid binding"/>
    <property type="evidence" value="ECO:0007669"/>
    <property type="project" value="InterPro"/>
</dbReference>
<gene>
    <name evidence="8" type="ORF">F3Y22_tig00113338pilonHSYRG00028</name>
</gene>
<dbReference type="SUPFAM" id="SSF48452">
    <property type="entry name" value="TPR-like"/>
    <property type="match status" value="1"/>
</dbReference>
<evidence type="ECO:0000256" key="2">
    <source>
        <dbReference type="ARBA" id="ARBA00022737"/>
    </source>
</evidence>
<evidence type="ECO:0000256" key="4">
    <source>
        <dbReference type="ARBA" id="ARBA00023054"/>
    </source>
</evidence>
<dbReference type="InterPro" id="IPR036397">
    <property type="entry name" value="RNaseH_sf"/>
</dbReference>
<evidence type="ECO:0000313" key="8">
    <source>
        <dbReference type="EMBL" id="KAE8662361.1"/>
    </source>
</evidence>
<organism evidence="8 9">
    <name type="scientific">Hibiscus syriacus</name>
    <name type="common">Rose of Sharon</name>
    <dbReference type="NCBI Taxonomy" id="106335"/>
    <lineage>
        <taxon>Eukaryota</taxon>
        <taxon>Viridiplantae</taxon>
        <taxon>Streptophyta</taxon>
        <taxon>Embryophyta</taxon>
        <taxon>Tracheophyta</taxon>
        <taxon>Spermatophyta</taxon>
        <taxon>Magnoliopsida</taxon>
        <taxon>eudicotyledons</taxon>
        <taxon>Gunneridae</taxon>
        <taxon>Pentapetalae</taxon>
        <taxon>rosids</taxon>
        <taxon>malvids</taxon>
        <taxon>Malvales</taxon>
        <taxon>Malvaceae</taxon>
        <taxon>Malvoideae</taxon>
        <taxon>Hibiscus</taxon>
    </lineage>
</organism>
<keyword evidence="4" id="KW-0175">Coiled coil</keyword>
<dbReference type="GO" id="GO:0005634">
    <property type="term" value="C:nucleus"/>
    <property type="evidence" value="ECO:0007669"/>
    <property type="project" value="UniProtKB-SubCell"/>
</dbReference>
<evidence type="ECO:0000256" key="5">
    <source>
        <dbReference type="ARBA" id="ARBA00023242"/>
    </source>
</evidence>
<feature type="domain" description="Reverse transcriptase zinc-binding" evidence="7">
    <location>
        <begin position="124"/>
        <end position="210"/>
    </location>
</feature>
<dbReference type="InterPro" id="IPR002156">
    <property type="entry name" value="RNaseH_domain"/>
</dbReference>
<dbReference type="SUPFAM" id="SSF53098">
    <property type="entry name" value="Ribonuclease H-like"/>
    <property type="match status" value="1"/>
</dbReference>
<sequence>MKLCYAIASDTEKYYIKLLRQKYKLLSNCPPPYFDRIAPTYGGPYPKSGIVSTASYLEWKQDHVSIEDNMLVCEAALPNGNWNWNLLRQSLQPFIILHLLNVQPPNLTAGKDRCCWSQGKHGEFTVKSAYDLITKDLWDPKDAIWTKLWRMTIPERLKNFLWLSYKDRLLTNVNRCVRKLTDDPLCQICGLANETTLHVLRDCPHSSALWRQIIRQQHLPNFFFTNASDWLVMNLESNNLFAGTSIPWKVLFSSIAWQIWKRRNACIFSNLFIHNDQLLCFSKNWALYIIEANTITPTDSVAARPELVQWKPAPPDWSTLNTDGAVHKVSSYGSVGGIIRNTYGDWIIGFNKPVGISTPLQAELWGIFEGLQLAISLNITRLQCQTDCTEALNLVSSPMASCSPIALVRSIATLISKQWTIEFHPHSAQLVEKDPEAAIVLFWKAINAGDRVESALKDMAVVMKQLNRCEEAIEAIKSFRGLCSKQAQESLDNVLIDLYKINIPGGNLQWKTHQDRTLPWQEVPSVGSARNFKITGMISISRMSFSFSIETSTAEYHRETWGLSLIKQGRHDDARNVLDEILKRKVPGSEDIRARNRAAELLMEIRAFEPPASDISDILGLDDDFVNGLELLVNEWTPVRSKRLPIFEEISSFRDQLAC</sequence>
<dbReference type="CDD" id="cd06222">
    <property type="entry name" value="RNase_H_like"/>
    <property type="match status" value="1"/>
</dbReference>
<reference evidence="8" key="1">
    <citation type="submission" date="2019-09" db="EMBL/GenBank/DDBJ databases">
        <title>Draft genome information of white flower Hibiscus syriacus.</title>
        <authorList>
            <person name="Kim Y.-M."/>
        </authorList>
    </citation>
    <scope>NUCLEOTIDE SEQUENCE [LARGE SCALE GENOMIC DNA]</scope>
    <source>
        <strain evidence="8">YM2019G1</strain>
    </source>
</reference>
<dbReference type="Pfam" id="PF13456">
    <property type="entry name" value="RVT_3"/>
    <property type="match status" value="1"/>
</dbReference>
<dbReference type="InterPro" id="IPR044730">
    <property type="entry name" value="RNase_H-like_dom_plant"/>
</dbReference>
<dbReference type="InterPro" id="IPR012337">
    <property type="entry name" value="RNaseH-like_sf"/>
</dbReference>
<keyword evidence="3" id="KW-0802">TPR repeat</keyword>
<dbReference type="GO" id="GO:0004523">
    <property type="term" value="F:RNA-DNA hybrid ribonuclease activity"/>
    <property type="evidence" value="ECO:0007669"/>
    <property type="project" value="InterPro"/>
</dbReference>
<evidence type="ECO:0000313" key="9">
    <source>
        <dbReference type="Proteomes" id="UP000436088"/>
    </source>
</evidence>
<dbReference type="Gene3D" id="3.30.420.10">
    <property type="entry name" value="Ribonuclease H-like superfamily/Ribonuclease H"/>
    <property type="match status" value="1"/>
</dbReference>
<dbReference type="InterPro" id="IPR044961">
    <property type="entry name" value="MS5/SDI1"/>
</dbReference>
<keyword evidence="2" id="KW-0677">Repeat</keyword>
<evidence type="ECO:0000256" key="1">
    <source>
        <dbReference type="ARBA" id="ARBA00004123"/>
    </source>
</evidence>
<dbReference type="InterPro" id="IPR026960">
    <property type="entry name" value="RVT-Znf"/>
</dbReference>
<evidence type="ECO:0000259" key="7">
    <source>
        <dbReference type="Pfam" id="PF13966"/>
    </source>
</evidence>
<dbReference type="Pfam" id="PF13966">
    <property type="entry name" value="zf-RVT"/>
    <property type="match status" value="1"/>
</dbReference>
<name>A0A6A2WQS2_HIBSY</name>
<dbReference type="AlphaFoldDB" id="A0A6A2WQS2"/>
<evidence type="ECO:0000259" key="6">
    <source>
        <dbReference type="Pfam" id="PF13456"/>
    </source>
</evidence>
<feature type="domain" description="RNase H type-1" evidence="6">
    <location>
        <begin position="321"/>
        <end position="424"/>
    </location>
</feature>
<dbReference type="Proteomes" id="UP000436088">
    <property type="component" value="Unassembled WGS sequence"/>
</dbReference>
<comment type="subcellular location">
    <subcellularLocation>
        <location evidence="1">Nucleus</location>
    </subcellularLocation>
</comment>
<keyword evidence="9" id="KW-1185">Reference proteome</keyword>
<accession>A0A6A2WQS2</accession>
<keyword evidence="5" id="KW-0539">Nucleus</keyword>
<dbReference type="InterPro" id="IPR011990">
    <property type="entry name" value="TPR-like_helical_dom_sf"/>
</dbReference>
<dbReference type="PANTHER" id="PTHR36326">
    <property type="entry name" value="PROTEIN POLLENLESS 3-LIKE 2"/>
    <property type="match status" value="1"/>
</dbReference>
<dbReference type="PANTHER" id="PTHR36326:SF14">
    <property type="entry name" value="PROTEIN SULFUR DEFICIENCY-INDUCED 1"/>
    <property type="match status" value="1"/>
</dbReference>
<dbReference type="EMBL" id="VEPZ02001706">
    <property type="protein sequence ID" value="KAE8662361.1"/>
    <property type="molecule type" value="Genomic_DNA"/>
</dbReference>